<keyword evidence="4" id="KW-0158">Chromosome</keyword>
<dbReference type="EC" id="2.3.2.27" evidence="15"/>
<evidence type="ECO:0000256" key="8">
    <source>
        <dbReference type="ARBA" id="ARBA00022771"/>
    </source>
</evidence>
<dbReference type="InterPro" id="IPR014857">
    <property type="entry name" value="Nse1_RING_C4HC3-type"/>
</dbReference>
<feature type="domain" description="Phorbol-ester/DAG-type" evidence="17">
    <location>
        <begin position="153"/>
        <end position="188"/>
    </location>
</feature>
<evidence type="ECO:0000256" key="13">
    <source>
        <dbReference type="ARBA" id="ARBA00023204"/>
    </source>
</evidence>
<evidence type="ECO:0000256" key="11">
    <source>
        <dbReference type="ARBA" id="ARBA00022843"/>
    </source>
</evidence>
<evidence type="ECO:0000256" key="7">
    <source>
        <dbReference type="ARBA" id="ARBA00022763"/>
    </source>
</evidence>
<gene>
    <name evidence="18" type="ORF">NQ317_004273</name>
</gene>
<evidence type="ECO:0000259" key="17">
    <source>
        <dbReference type="PROSITE" id="PS50081"/>
    </source>
</evidence>
<dbReference type="PANTHER" id="PTHR20973">
    <property type="entry name" value="NON-SMC ELEMENT 1-RELATED"/>
    <property type="match status" value="1"/>
</dbReference>
<dbReference type="Proteomes" id="UP001162164">
    <property type="component" value="Unassembled WGS sequence"/>
</dbReference>
<keyword evidence="8 15" id="KW-0863">Zinc-finger</keyword>
<evidence type="ECO:0000256" key="4">
    <source>
        <dbReference type="ARBA" id="ARBA00022454"/>
    </source>
</evidence>
<comment type="similarity">
    <text evidence="15">Belongs to the NSE1 family.</text>
</comment>
<evidence type="ECO:0000256" key="16">
    <source>
        <dbReference type="SAM" id="MobiDB-lite"/>
    </source>
</evidence>
<keyword evidence="12 15" id="KW-0233">DNA recombination</keyword>
<comment type="caution">
    <text evidence="18">The sequence shown here is derived from an EMBL/GenBank/DDBJ whole genome shotgun (WGS) entry which is preliminary data.</text>
</comment>
<protein>
    <recommendedName>
        <fullName evidence="3 15">Non-structural maintenance of chromosomes element 1 homolog</fullName>
        <ecNumber evidence="15">2.3.2.27</ecNumber>
    </recommendedName>
</protein>
<evidence type="ECO:0000256" key="15">
    <source>
        <dbReference type="RuleBase" id="RU368018"/>
    </source>
</evidence>
<evidence type="ECO:0000256" key="6">
    <source>
        <dbReference type="ARBA" id="ARBA00022723"/>
    </source>
</evidence>
<dbReference type="InterPro" id="IPR013083">
    <property type="entry name" value="Znf_RING/FYVE/PHD"/>
</dbReference>
<evidence type="ECO:0000256" key="14">
    <source>
        <dbReference type="ARBA" id="ARBA00023242"/>
    </source>
</evidence>
<proteinExistence type="inferred from homology"/>
<evidence type="ECO:0000313" key="18">
    <source>
        <dbReference type="EMBL" id="KAJ8961963.1"/>
    </source>
</evidence>
<comment type="subunit">
    <text evidence="15">Component of the Smc5-Smc6 complex.</text>
</comment>
<dbReference type="InterPro" id="IPR002219">
    <property type="entry name" value="PKC_DAG/PE"/>
</dbReference>
<evidence type="ECO:0000256" key="12">
    <source>
        <dbReference type="ARBA" id="ARBA00023172"/>
    </source>
</evidence>
<evidence type="ECO:0000256" key="9">
    <source>
        <dbReference type="ARBA" id="ARBA00022786"/>
    </source>
</evidence>
<keyword evidence="11" id="KW-0832">Ubl conjugation</keyword>
<dbReference type="Pfam" id="PF08746">
    <property type="entry name" value="zf-RING-like"/>
    <property type="match status" value="1"/>
</dbReference>
<organism evidence="18 19">
    <name type="scientific">Molorchus minor</name>
    <dbReference type="NCBI Taxonomy" id="1323400"/>
    <lineage>
        <taxon>Eukaryota</taxon>
        <taxon>Metazoa</taxon>
        <taxon>Ecdysozoa</taxon>
        <taxon>Arthropoda</taxon>
        <taxon>Hexapoda</taxon>
        <taxon>Insecta</taxon>
        <taxon>Pterygota</taxon>
        <taxon>Neoptera</taxon>
        <taxon>Endopterygota</taxon>
        <taxon>Coleoptera</taxon>
        <taxon>Polyphaga</taxon>
        <taxon>Cucujiformia</taxon>
        <taxon>Chrysomeloidea</taxon>
        <taxon>Cerambycidae</taxon>
        <taxon>Lamiinae</taxon>
        <taxon>Monochamini</taxon>
        <taxon>Molorchus</taxon>
    </lineage>
</organism>
<keyword evidence="5 15" id="KW-0808">Transferase</keyword>
<keyword evidence="10 15" id="KW-0862">Zinc</keyword>
<keyword evidence="7 15" id="KW-0227">DNA damage</keyword>
<evidence type="ECO:0000256" key="1">
    <source>
        <dbReference type="ARBA" id="ARBA00004123"/>
    </source>
</evidence>
<feature type="region of interest" description="Disordered" evidence="16">
    <location>
        <begin position="213"/>
        <end position="274"/>
    </location>
</feature>
<feature type="compositionally biased region" description="Acidic residues" evidence="16">
    <location>
        <begin position="213"/>
        <end position="224"/>
    </location>
</feature>
<dbReference type="Gene3D" id="3.30.40.10">
    <property type="entry name" value="Zinc/RING finger domain, C3HC4 (zinc finger)"/>
    <property type="match status" value="1"/>
</dbReference>
<evidence type="ECO:0000256" key="10">
    <source>
        <dbReference type="ARBA" id="ARBA00022833"/>
    </source>
</evidence>
<dbReference type="SUPFAM" id="SSF57850">
    <property type="entry name" value="RING/U-box"/>
    <property type="match status" value="1"/>
</dbReference>
<keyword evidence="14 15" id="KW-0539">Nucleus</keyword>
<reference evidence="18" key="1">
    <citation type="journal article" date="2023" name="Insect Mol. Biol.">
        <title>Genome sequencing provides insights into the evolution of gene families encoding plant cell wall-degrading enzymes in longhorned beetles.</title>
        <authorList>
            <person name="Shin N.R."/>
            <person name="Okamura Y."/>
            <person name="Kirsch R."/>
            <person name="Pauchet Y."/>
        </authorList>
    </citation>
    <scope>NUCLEOTIDE SEQUENCE</scope>
    <source>
        <strain evidence="18">MMC_N1</strain>
    </source>
</reference>
<sequence>MKKFHPYLAQYMLKNGVATTANVLEYCKCISEGQVENMTQLKTLIIELNREISNQFYKVVFSKCEVTNQSIVVWLNTKNDDISKHQISYSALELEYFHAILEEIIGGIVDKKVLNKWLKIGYYIKNGDFIYLGPRLILEFTSYLRNRCVDCICNLCSELVFIGQRCSNCNTLLHSYCLSKYLQNQVNCPCCKNVWELSDENVADYALANVEGNMEETELTEDSEIPITNGRSSSDDDSPPPSRPSSRRSRRNKQQKSQSETEDESGPSLRKRHK</sequence>
<keyword evidence="13 15" id="KW-0234">DNA repair</keyword>
<keyword evidence="9 15" id="KW-0833">Ubl conjugation pathway</keyword>
<dbReference type="PROSITE" id="PS50081">
    <property type="entry name" value="ZF_DAG_PE_2"/>
    <property type="match status" value="1"/>
</dbReference>
<feature type="compositionally biased region" description="Basic residues" evidence="16">
    <location>
        <begin position="245"/>
        <end position="254"/>
    </location>
</feature>
<accession>A0ABQ9ISF4</accession>
<keyword evidence="6 15" id="KW-0479">Metal-binding</keyword>
<dbReference type="PANTHER" id="PTHR20973:SF0">
    <property type="entry name" value="NON-STRUCTURAL MAINTENANCE OF CHROMOSOMES ELEMENT 1 HOMOLOG"/>
    <property type="match status" value="1"/>
</dbReference>
<comment type="subcellular location">
    <subcellularLocation>
        <location evidence="2">Chromosome</location>
    </subcellularLocation>
    <subcellularLocation>
        <location evidence="1 15">Nucleus</location>
    </subcellularLocation>
</comment>
<comment type="catalytic activity">
    <reaction evidence="15">
        <text>S-ubiquitinyl-[E2 ubiquitin-conjugating enzyme]-L-cysteine + [acceptor protein]-L-lysine = [E2 ubiquitin-conjugating enzyme]-L-cysteine + N(6)-ubiquitinyl-[acceptor protein]-L-lysine.</text>
        <dbReference type="EC" id="2.3.2.27"/>
    </reaction>
</comment>
<keyword evidence="19" id="KW-1185">Reference proteome</keyword>
<evidence type="ECO:0000256" key="3">
    <source>
        <dbReference type="ARBA" id="ARBA00019422"/>
    </source>
</evidence>
<evidence type="ECO:0000256" key="5">
    <source>
        <dbReference type="ARBA" id="ARBA00022679"/>
    </source>
</evidence>
<dbReference type="InterPro" id="IPR011513">
    <property type="entry name" value="Nse1"/>
</dbReference>
<evidence type="ECO:0000256" key="2">
    <source>
        <dbReference type="ARBA" id="ARBA00004286"/>
    </source>
</evidence>
<name>A0ABQ9ISF4_9CUCU</name>
<dbReference type="EMBL" id="JAPWTJ010003128">
    <property type="protein sequence ID" value="KAJ8961963.1"/>
    <property type="molecule type" value="Genomic_DNA"/>
</dbReference>
<evidence type="ECO:0000313" key="19">
    <source>
        <dbReference type="Proteomes" id="UP001162164"/>
    </source>
</evidence>
<dbReference type="Pfam" id="PF07574">
    <property type="entry name" value="SMC_Nse1"/>
    <property type="match status" value="1"/>
</dbReference>